<evidence type="ECO:0000313" key="3">
    <source>
        <dbReference type="EMBL" id="NHC37476.1"/>
    </source>
</evidence>
<gene>
    <name evidence="3" type="ORF">QH73_0023040</name>
</gene>
<name>A0A9X5E9L1_9CYAN</name>
<dbReference type="EMBL" id="JTJC03000008">
    <property type="protein sequence ID" value="NHC37476.1"/>
    <property type="molecule type" value="Genomic_DNA"/>
</dbReference>
<reference evidence="3 4" key="1">
    <citation type="journal article" date="2015" name="Genome Announc.">
        <title>Draft Genome Sequence of the Terrestrial Cyanobacterium Scytonema millei VB511283, Isolated from Eastern India.</title>
        <authorList>
            <person name="Sen D."/>
            <person name="Chandrababunaidu M.M."/>
            <person name="Singh D."/>
            <person name="Sanghi N."/>
            <person name="Ghorai A."/>
            <person name="Mishra G.P."/>
            <person name="Madduluri M."/>
            <person name="Adhikary S.P."/>
            <person name="Tripathy S."/>
        </authorList>
    </citation>
    <scope>NUCLEOTIDE SEQUENCE [LARGE SCALE GENOMIC DNA]</scope>
    <source>
        <strain evidence="3 4">VB511283</strain>
    </source>
</reference>
<feature type="region of interest" description="Disordered" evidence="1">
    <location>
        <begin position="42"/>
        <end position="65"/>
    </location>
</feature>
<evidence type="ECO:0000259" key="2">
    <source>
        <dbReference type="Pfam" id="PF12167"/>
    </source>
</evidence>
<dbReference type="OrthoDB" id="530235at2"/>
<sequence length="65" mass="7416">MYSESRKQKASKGAVRVKNSNGRLQLVFSYGGKRHYLSLGFDDTPTTRSRYADESKSNRAGSHFW</sequence>
<keyword evidence="4" id="KW-1185">Reference proteome</keyword>
<evidence type="ECO:0000313" key="4">
    <source>
        <dbReference type="Proteomes" id="UP000031532"/>
    </source>
</evidence>
<dbReference type="InterPro" id="IPR022000">
    <property type="entry name" value="Min27-like_integrase_DNA_bind"/>
</dbReference>
<feature type="domain" description="Min27-like integrase DNA-binding" evidence="2">
    <location>
        <begin position="13"/>
        <end position="48"/>
    </location>
</feature>
<organism evidence="3 4">
    <name type="scientific">Scytonema millei VB511283</name>
    <dbReference type="NCBI Taxonomy" id="1245923"/>
    <lineage>
        <taxon>Bacteria</taxon>
        <taxon>Bacillati</taxon>
        <taxon>Cyanobacteriota</taxon>
        <taxon>Cyanophyceae</taxon>
        <taxon>Nostocales</taxon>
        <taxon>Scytonemataceae</taxon>
        <taxon>Scytonema</taxon>
    </lineage>
</organism>
<dbReference type="Pfam" id="PF12167">
    <property type="entry name" value="Arm-DNA-bind_2"/>
    <property type="match status" value="1"/>
</dbReference>
<comment type="caution">
    <text evidence="3">The sequence shown here is derived from an EMBL/GenBank/DDBJ whole genome shotgun (WGS) entry which is preliminary data.</text>
</comment>
<accession>A0A9X5E9L1</accession>
<protein>
    <submittedName>
        <fullName evidence="3">DUF3596 domain-containing protein</fullName>
    </submittedName>
</protein>
<proteinExistence type="predicted"/>
<dbReference type="RefSeq" id="WP_132867494.1">
    <property type="nucleotide sequence ID" value="NZ_JTJC03000008.1"/>
</dbReference>
<evidence type="ECO:0000256" key="1">
    <source>
        <dbReference type="SAM" id="MobiDB-lite"/>
    </source>
</evidence>
<dbReference type="AlphaFoldDB" id="A0A9X5E9L1"/>
<dbReference type="Proteomes" id="UP000031532">
    <property type="component" value="Unassembled WGS sequence"/>
</dbReference>